<reference evidence="2 3" key="1">
    <citation type="submission" date="2017-06" db="EMBL/GenBank/DDBJ databases">
        <authorList>
            <person name="Kim H.J."/>
            <person name="Triplett B.A."/>
        </authorList>
    </citation>
    <scope>NUCLEOTIDE SEQUENCE [LARGE SCALE GENOMIC DNA]</scope>
    <source>
        <strain evidence="2 3">DS15</strain>
    </source>
</reference>
<protein>
    <recommendedName>
        <fullName evidence="1">Phytase-like domain-containing protein</fullName>
    </recommendedName>
</protein>
<dbReference type="SUPFAM" id="SSF75011">
    <property type="entry name" value="3-carboxy-cis,cis-mucoante lactonizing enzyme"/>
    <property type="match status" value="1"/>
</dbReference>
<dbReference type="AlphaFoldDB" id="A0A239HYC6"/>
<evidence type="ECO:0000259" key="1">
    <source>
        <dbReference type="Pfam" id="PF13449"/>
    </source>
</evidence>
<dbReference type="Proteomes" id="UP000198339">
    <property type="component" value="Unassembled WGS sequence"/>
</dbReference>
<accession>A0A239HYC6</accession>
<gene>
    <name evidence="2" type="ORF">SAMN06295955_106165</name>
</gene>
<dbReference type="Pfam" id="PF13449">
    <property type="entry name" value="Phytase-like"/>
    <property type="match status" value="1"/>
</dbReference>
<organism evidence="2 3">
    <name type="scientific">Sphingopyxis indica</name>
    <dbReference type="NCBI Taxonomy" id="436663"/>
    <lineage>
        <taxon>Bacteria</taxon>
        <taxon>Pseudomonadati</taxon>
        <taxon>Pseudomonadota</taxon>
        <taxon>Alphaproteobacteria</taxon>
        <taxon>Sphingomonadales</taxon>
        <taxon>Sphingomonadaceae</taxon>
        <taxon>Sphingopyxis</taxon>
    </lineage>
</organism>
<dbReference type="OrthoDB" id="9798693at2"/>
<evidence type="ECO:0000313" key="3">
    <source>
        <dbReference type="Proteomes" id="UP000198339"/>
    </source>
</evidence>
<feature type="domain" description="Phytase-like" evidence="1">
    <location>
        <begin position="62"/>
        <end position="301"/>
    </location>
</feature>
<keyword evidence="3" id="KW-1185">Reference proteome</keyword>
<name>A0A239HYC6_9SPHN</name>
<proteinExistence type="predicted"/>
<sequence length="329" mass="36093">MRRLLPAILIFLAIGPVPGARMRFPVPDESQQARAIAIDFAAQTSGTLRFVRGWHLVSPNSHFGGFSALARMGPGRYQLVGDNGYWVRMDFGGGDRLRAVRIGRIPTPEGRPRRKTMVDTEAMTFDPATGESRVALEGINEVWRFDAALTRVASRNHLPDWPGNRGPEAMAHIAGGRTVIFSEDASDDPRGRQALLFADDPAAPGAKPLRFFYDAEGKGNVSDAAPLPDGRILLVHRKLGFDPFFTTILAIVDPADIRKDAVVRSVPIGRVPRPLADNFEGAAVALENGRTRLWLVSDNNFNSWQRSLLLEFDLVGLPPRKTDSKKAAP</sequence>
<dbReference type="InterPro" id="IPR014567">
    <property type="entry name" value="UCP031900"/>
</dbReference>
<dbReference type="RefSeq" id="WP_089215877.1">
    <property type="nucleotide sequence ID" value="NZ_FZPA01000006.1"/>
</dbReference>
<dbReference type="PIRSF" id="PIRSF031900">
    <property type="entry name" value="UCP031900"/>
    <property type="match status" value="1"/>
</dbReference>
<dbReference type="EMBL" id="FZPA01000006">
    <property type="protein sequence ID" value="SNS85713.1"/>
    <property type="molecule type" value="Genomic_DNA"/>
</dbReference>
<evidence type="ECO:0000313" key="2">
    <source>
        <dbReference type="EMBL" id="SNS85713.1"/>
    </source>
</evidence>
<dbReference type="InterPro" id="IPR027372">
    <property type="entry name" value="Phytase-like_dom"/>
</dbReference>